<gene>
    <name evidence="1" type="ORF">RPERSI_LOCUS24953</name>
</gene>
<keyword evidence="2" id="KW-1185">Reference proteome</keyword>
<comment type="caution">
    <text evidence="1">The sequence shown here is derived from an EMBL/GenBank/DDBJ whole genome shotgun (WGS) entry which is preliminary data.</text>
</comment>
<organism evidence="1 2">
    <name type="scientific">Racocetra persica</name>
    <dbReference type="NCBI Taxonomy" id="160502"/>
    <lineage>
        <taxon>Eukaryota</taxon>
        <taxon>Fungi</taxon>
        <taxon>Fungi incertae sedis</taxon>
        <taxon>Mucoromycota</taxon>
        <taxon>Glomeromycotina</taxon>
        <taxon>Glomeromycetes</taxon>
        <taxon>Diversisporales</taxon>
        <taxon>Gigasporaceae</taxon>
        <taxon>Racocetra</taxon>
    </lineage>
</organism>
<evidence type="ECO:0000313" key="1">
    <source>
        <dbReference type="EMBL" id="CAG8818621.1"/>
    </source>
</evidence>
<dbReference type="Proteomes" id="UP000789920">
    <property type="component" value="Unassembled WGS sequence"/>
</dbReference>
<reference evidence="1" key="1">
    <citation type="submission" date="2021-06" db="EMBL/GenBank/DDBJ databases">
        <authorList>
            <person name="Kallberg Y."/>
            <person name="Tangrot J."/>
            <person name="Rosling A."/>
        </authorList>
    </citation>
    <scope>NUCLEOTIDE SEQUENCE</scope>
    <source>
        <strain evidence="1">MA461A</strain>
    </source>
</reference>
<sequence length="170" mass="19799">IYFLHENNFTIECSLTNGIDTSDTPEPHGCSNYINKTIYDASSPSRPYAGAFLPDYNVTPSTGAAMIDLEIFIMDPAYNKYDPNLRDPSTFTPFDLSLAGKNAYYLSQPKSDIIVYFWRFTRTIRYNIIPDFLSYFGRPRYSQQPYIESNIRKDSYIRIFHNYNKNFDLP</sequence>
<evidence type="ECO:0000313" key="2">
    <source>
        <dbReference type="Proteomes" id="UP000789920"/>
    </source>
</evidence>
<feature type="non-terminal residue" evidence="1">
    <location>
        <position position="1"/>
    </location>
</feature>
<proteinExistence type="predicted"/>
<dbReference type="EMBL" id="CAJVQC010081241">
    <property type="protein sequence ID" value="CAG8818621.1"/>
    <property type="molecule type" value="Genomic_DNA"/>
</dbReference>
<protein>
    <submittedName>
        <fullName evidence="1">14355_t:CDS:1</fullName>
    </submittedName>
</protein>
<accession>A0ACA9RYZ6</accession>
<feature type="non-terminal residue" evidence="1">
    <location>
        <position position="170"/>
    </location>
</feature>
<name>A0ACA9RYZ6_9GLOM</name>